<dbReference type="InterPro" id="IPR001789">
    <property type="entry name" value="Sig_transdc_resp-reg_receiver"/>
</dbReference>
<evidence type="ECO:0000256" key="2">
    <source>
        <dbReference type="ARBA" id="ARBA00023012"/>
    </source>
</evidence>
<dbReference type="EMBL" id="CP094348">
    <property type="protein sequence ID" value="UOB19703.1"/>
    <property type="molecule type" value="Genomic_DNA"/>
</dbReference>
<name>A0ABY3ZXF6_9STAP</name>
<dbReference type="InterPro" id="IPR016032">
    <property type="entry name" value="Sig_transdc_resp-reg_C-effctor"/>
</dbReference>
<sequence length="225" mass="25633">MVLKVVIVEDSRELALSIKSHIEQYGMEVVGMCHNGKDAIEMLKNTEFDLLLLDLILPYIDGIGLLEKYIPKDHNYKIICLSAFGKDTILTEALALGVDYFILKPINFDNFINRIHQICNIEGESQSDELLERLGFNNKHKGTKYLRDALIIINKNPEDKIQLTIKLYPEIAELNLVKPANVERSIRHAIEKAWSNGLEQKFNEKGKFVKPTIGELLKMIKDGAL</sequence>
<dbReference type="Proteomes" id="UP000830343">
    <property type="component" value="Chromosome"/>
</dbReference>
<keyword evidence="5" id="KW-0804">Transcription</keyword>
<dbReference type="Pfam" id="PF00072">
    <property type="entry name" value="Response_reg"/>
    <property type="match status" value="1"/>
</dbReference>
<gene>
    <name evidence="8" type="ORF">MRZ06_06515</name>
</gene>
<keyword evidence="1 6" id="KW-0597">Phosphoprotein</keyword>
<dbReference type="PROSITE" id="PS50110">
    <property type="entry name" value="RESPONSE_REGULATORY"/>
    <property type="match status" value="1"/>
</dbReference>
<evidence type="ECO:0000313" key="9">
    <source>
        <dbReference type="Proteomes" id="UP000830343"/>
    </source>
</evidence>
<dbReference type="Gene3D" id="3.40.50.2300">
    <property type="match status" value="1"/>
</dbReference>
<dbReference type="InterPro" id="IPR014879">
    <property type="entry name" value="Spo0A_C"/>
</dbReference>
<dbReference type="SUPFAM" id="SSF46894">
    <property type="entry name" value="C-terminal effector domain of the bipartite response regulators"/>
    <property type="match status" value="1"/>
</dbReference>
<evidence type="ECO:0000313" key="8">
    <source>
        <dbReference type="EMBL" id="UOB19703.1"/>
    </source>
</evidence>
<keyword evidence="2" id="KW-0902">Two-component regulatory system</keyword>
<keyword evidence="3" id="KW-0805">Transcription regulation</keyword>
<evidence type="ECO:0000256" key="5">
    <source>
        <dbReference type="ARBA" id="ARBA00023163"/>
    </source>
</evidence>
<proteinExistence type="predicted"/>
<keyword evidence="4" id="KW-0238">DNA-binding</keyword>
<dbReference type="SUPFAM" id="SSF52172">
    <property type="entry name" value="CheY-like"/>
    <property type="match status" value="1"/>
</dbReference>
<organism evidence="8 9">
    <name type="scientific">Macrococcus armenti</name>
    <dbReference type="NCBI Taxonomy" id="2875764"/>
    <lineage>
        <taxon>Bacteria</taxon>
        <taxon>Bacillati</taxon>
        <taxon>Bacillota</taxon>
        <taxon>Bacilli</taxon>
        <taxon>Bacillales</taxon>
        <taxon>Staphylococcaceae</taxon>
        <taxon>Macrococcus</taxon>
    </lineage>
</organism>
<evidence type="ECO:0000256" key="6">
    <source>
        <dbReference type="PROSITE-ProRule" id="PRU00169"/>
    </source>
</evidence>
<feature type="modified residue" description="4-aspartylphosphate" evidence="6">
    <location>
        <position position="54"/>
    </location>
</feature>
<dbReference type="Pfam" id="PF08769">
    <property type="entry name" value="Spo0A_C"/>
    <property type="match status" value="1"/>
</dbReference>
<dbReference type="RefSeq" id="WP_243365101.1">
    <property type="nucleotide sequence ID" value="NZ_CP094348.1"/>
</dbReference>
<accession>A0ABY3ZXF6</accession>
<reference evidence="8" key="1">
    <citation type="submission" date="2022-03" db="EMBL/GenBank/DDBJ databases">
        <authorList>
            <person name="Vrbovska V."/>
            <person name="Kovarovic V."/>
            <person name="Botka T."/>
            <person name="Pantucek R."/>
        </authorList>
    </citation>
    <scope>NUCLEOTIDE SEQUENCE</scope>
    <source>
        <strain evidence="8">CCM 2609</strain>
    </source>
</reference>
<dbReference type="Gene3D" id="1.10.10.10">
    <property type="entry name" value="Winged helix-like DNA-binding domain superfamily/Winged helix DNA-binding domain"/>
    <property type="match status" value="1"/>
</dbReference>
<evidence type="ECO:0000256" key="4">
    <source>
        <dbReference type="ARBA" id="ARBA00023125"/>
    </source>
</evidence>
<dbReference type="InterPro" id="IPR052048">
    <property type="entry name" value="ST_Response_Regulator"/>
</dbReference>
<dbReference type="InterPro" id="IPR011006">
    <property type="entry name" value="CheY-like_superfamily"/>
</dbReference>
<dbReference type="InterPro" id="IPR036388">
    <property type="entry name" value="WH-like_DNA-bd_sf"/>
</dbReference>
<dbReference type="PANTHER" id="PTHR43228:SF5">
    <property type="entry name" value="STAGE 0 SPORULATION PROTEIN A"/>
    <property type="match status" value="1"/>
</dbReference>
<evidence type="ECO:0000256" key="3">
    <source>
        <dbReference type="ARBA" id="ARBA00023015"/>
    </source>
</evidence>
<dbReference type="SMART" id="SM00448">
    <property type="entry name" value="REC"/>
    <property type="match status" value="1"/>
</dbReference>
<protein>
    <submittedName>
        <fullName evidence="8">Response regulator</fullName>
    </submittedName>
</protein>
<feature type="domain" description="Response regulatory" evidence="7">
    <location>
        <begin position="4"/>
        <end position="119"/>
    </location>
</feature>
<evidence type="ECO:0000256" key="1">
    <source>
        <dbReference type="ARBA" id="ARBA00022553"/>
    </source>
</evidence>
<reference evidence="8" key="2">
    <citation type="submission" date="2022-04" db="EMBL/GenBank/DDBJ databases">
        <title>Antimicrobial genetic elements in methicillin-resistant Macrococcus armenti.</title>
        <authorList>
            <person name="Keller J.E."/>
            <person name="Schwendener S."/>
            <person name="Pantucek R."/>
            <person name="Perreten V."/>
        </authorList>
    </citation>
    <scope>NUCLEOTIDE SEQUENCE</scope>
    <source>
        <strain evidence="8">CCM 2609</strain>
    </source>
</reference>
<evidence type="ECO:0000259" key="7">
    <source>
        <dbReference type="PROSITE" id="PS50110"/>
    </source>
</evidence>
<dbReference type="PANTHER" id="PTHR43228">
    <property type="entry name" value="TWO-COMPONENT RESPONSE REGULATOR"/>
    <property type="match status" value="1"/>
</dbReference>
<keyword evidence="9" id="KW-1185">Reference proteome</keyword>